<dbReference type="EMBL" id="MU154741">
    <property type="protein sequence ID" value="KAF9487937.1"/>
    <property type="molecule type" value="Genomic_DNA"/>
</dbReference>
<gene>
    <name evidence="1" type="ORF">BDN71DRAFT_1362961</name>
</gene>
<reference evidence="1" key="1">
    <citation type="submission" date="2020-11" db="EMBL/GenBank/DDBJ databases">
        <authorList>
            <consortium name="DOE Joint Genome Institute"/>
            <person name="Ahrendt S."/>
            <person name="Riley R."/>
            <person name="Andreopoulos W."/>
            <person name="Labutti K."/>
            <person name="Pangilinan J."/>
            <person name="Ruiz-Duenas F.J."/>
            <person name="Barrasa J.M."/>
            <person name="Sanchez-Garcia M."/>
            <person name="Camarero S."/>
            <person name="Miyauchi S."/>
            <person name="Serrano A."/>
            <person name="Linde D."/>
            <person name="Babiker R."/>
            <person name="Drula E."/>
            <person name="Ayuso-Fernandez I."/>
            <person name="Pacheco R."/>
            <person name="Padilla G."/>
            <person name="Ferreira P."/>
            <person name="Barriuso J."/>
            <person name="Kellner H."/>
            <person name="Castanera R."/>
            <person name="Alfaro M."/>
            <person name="Ramirez L."/>
            <person name="Pisabarro A.G."/>
            <person name="Kuo A."/>
            <person name="Tritt A."/>
            <person name="Lipzen A."/>
            <person name="He G."/>
            <person name="Yan M."/>
            <person name="Ng V."/>
            <person name="Cullen D."/>
            <person name="Martin F."/>
            <person name="Rosso M.-N."/>
            <person name="Henrissat B."/>
            <person name="Hibbett D."/>
            <person name="Martinez A.T."/>
            <person name="Grigoriev I.V."/>
        </authorList>
    </citation>
    <scope>NUCLEOTIDE SEQUENCE</scope>
    <source>
        <strain evidence="1">ATCC 90797</strain>
    </source>
</reference>
<dbReference type="OrthoDB" id="2998386at2759"/>
<feature type="non-terminal residue" evidence="1">
    <location>
        <position position="56"/>
    </location>
</feature>
<accession>A0A9P5ZIB7</accession>
<protein>
    <submittedName>
        <fullName evidence="1">Uncharacterized protein</fullName>
    </submittedName>
</protein>
<dbReference type="Proteomes" id="UP000807025">
    <property type="component" value="Unassembled WGS sequence"/>
</dbReference>
<comment type="caution">
    <text evidence="1">The sequence shown here is derived from an EMBL/GenBank/DDBJ whole genome shotgun (WGS) entry which is preliminary data.</text>
</comment>
<sequence length="56" mass="6812">AKAWRDTPSERHKQMLFEAFGQRWSPLFDLPYWDPVRFIVIDSMHMLDINLLKNHL</sequence>
<dbReference type="AlphaFoldDB" id="A0A9P5ZIB7"/>
<feature type="non-terminal residue" evidence="1">
    <location>
        <position position="1"/>
    </location>
</feature>
<evidence type="ECO:0000313" key="1">
    <source>
        <dbReference type="EMBL" id="KAF9487937.1"/>
    </source>
</evidence>
<name>A0A9P5ZIB7_PLEER</name>
<organism evidence="1 2">
    <name type="scientific">Pleurotus eryngii</name>
    <name type="common">Boletus of the steppes</name>
    <dbReference type="NCBI Taxonomy" id="5323"/>
    <lineage>
        <taxon>Eukaryota</taxon>
        <taxon>Fungi</taxon>
        <taxon>Dikarya</taxon>
        <taxon>Basidiomycota</taxon>
        <taxon>Agaricomycotina</taxon>
        <taxon>Agaricomycetes</taxon>
        <taxon>Agaricomycetidae</taxon>
        <taxon>Agaricales</taxon>
        <taxon>Pleurotineae</taxon>
        <taxon>Pleurotaceae</taxon>
        <taxon>Pleurotus</taxon>
    </lineage>
</organism>
<evidence type="ECO:0000313" key="2">
    <source>
        <dbReference type="Proteomes" id="UP000807025"/>
    </source>
</evidence>
<proteinExistence type="predicted"/>
<keyword evidence="2" id="KW-1185">Reference proteome</keyword>